<dbReference type="GO" id="GO:0008168">
    <property type="term" value="F:methyltransferase activity"/>
    <property type="evidence" value="ECO:0007669"/>
    <property type="project" value="UniProtKB-KW"/>
</dbReference>
<dbReference type="EMBL" id="SOAX01000001">
    <property type="protein sequence ID" value="TDT44320.1"/>
    <property type="molecule type" value="Genomic_DNA"/>
</dbReference>
<evidence type="ECO:0000313" key="4">
    <source>
        <dbReference type="EMBL" id="TDT44320.1"/>
    </source>
</evidence>
<feature type="transmembrane region" description="Helical" evidence="3">
    <location>
        <begin position="25"/>
        <end position="46"/>
    </location>
</feature>
<evidence type="ECO:0000313" key="5">
    <source>
        <dbReference type="Proteomes" id="UP000295830"/>
    </source>
</evidence>
<gene>
    <name evidence="4" type="ORF">DES49_0422</name>
</gene>
<feature type="region of interest" description="Disordered" evidence="2">
    <location>
        <begin position="356"/>
        <end position="384"/>
    </location>
</feature>
<name>A0A4R7K0G1_9GAMM</name>
<sequence>MSDNNQQLPAISETGGAMPKKPRLWPVWLVLILVVLLIGALAFGLWEQYRQQQALQDRFQQLSQQTSEVRESQSSLVESRQERLNQFASRLEKQRETIEQQREKLNTQERQIEHNARSLLGLGKRTRTDWLLAEAEYLLRLANQRLQMERDHRGALRILESTDEILAETDDAGVYPVRQQLAREILALRTLEPVDRTGLYLQLEAAMEMASELGSEQLFTADQTDSQSAAEAGDPQTTAEGWRGAWQRVLNTLNQMVVIRRLDEPAQAMLSPQQSAQARLHLQLMFEQAAVALLQEDQSTYRRALRRADNWLDQWYDANDKRVETLQQIIDEAAEQHIQVTLPDISESLSLLKARVEGRLEGEEEPAQEDAEDGNGTSDGEPQS</sequence>
<dbReference type="Pfam" id="PF04375">
    <property type="entry name" value="HemX"/>
    <property type="match status" value="1"/>
</dbReference>
<dbReference type="RefSeq" id="WP_243864817.1">
    <property type="nucleotide sequence ID" value="NZ_SOAX01000001.1"/>
</dbReference>
<proteinExistence type="predicted"/>
<evidence type="ECO:0000256" key="1">
    <source>
        <dbReference type="SAM" id="Coils"/>
    </source>
</evidence>
<keyword evidence="4" id="KW-0489">Methyltransferase</keyword>
<reference evidence="4 5" key="1">
    <citation type="submission" date="2019-03" db="EMBL/GenBank/DDBJ databases">
        <title>Genomic Encyclopedia of Type Strains, Phase IV (KMG-IV): sequencing the most valuable type-strain genomes for metagenomic binning, comparative biology and taxonomic classification.</title>
        <authorList>
            <person name="Goeker M."/>
        </authorList>
    </citation>
    <scope>NUCLEOTIDE SEQUENCE [LARGE SCALE GENOMIC DNA]</scope>
    <source>
        <strain evidence="4 5">DSM 15505</strain>
    </source>
</reference>
<dbReference type="Proteomes" id="UP000295830">
    <property type="component" value="Unassembled WGS sequence"/>
</dbReference>
<keyword evidence="5" id="KW-1185">Reference proteome</keyword>
<comment type="caution">
    <text evidence="4">The sequence shown here is derived from an EMBL/GenBank/DDBJ whole genome shotgun (WGS) entry which is preliminary data.</text>
</comment>
<dbReference type="GO" id="GO:0032259">
    <property type="term" value="P:methylation"/>
    <property type="evidence" value="ECO:0007669"/>
    <property type="project" value="UniProtKB-KW"/>
</dbReference>
<accession>A0A4R7K0G1</accession>
<feature type="coiled-coil region" evidence="1">
    <location>
        <begin position="81"/>
        <end position="118"/>
    </location>
</feature>
<dbReference type="PANTHER" id="PTHR38043">
    <property type="entry name" value="PROTEIN HEMX"/>
    <property type="match status" value="1"/>
</dbReference>
<protein>
    <submittedName>
        <fullName evidence="4">Uroporphyrin-3 C-methyltransferase</fullName>
    </submittedName>
</protein>
<keyword evidence="4" id="KW-0808">Transferase</keyword>
<dbReference type="AlphaFoldDB" id="A0A4R7K0G1"/>
<feature type="compositionally biased region" description="Acidic residues" evidence="2">
    <location>
        <begin position="362"/>
        <end position="373"/>
    </location>
</feature>
<keyword evidence="3" id="KW-1133">Transmembrane helix</keyword>
<keyword evidence="3" id="KW-0472">Membrane</keyword>
<evidence type="ECO:0000256" key="2">
    <source>
        <dbReference type="SAM" id="MobiDB-lite"/>
    </source>
</evidence>
<evidence type="ECO:0000256" key="3">
    <source>
        <dbReference type="SAM" id="Phobius"/>
    </source>
</evidence>
<dbReference type="InterPro" id="IPR007470">
    <property type="entry name" value="HemX"/>
</dbReference>
<organism evidence="4 5">
    <name type="scientific">Halospina denitrificans</name>
    <dbReference type="NCBI Taxonomy" id="332522"/>
    <lineage>
        <taxon>Bacteria</taxon>
        <taxon>Pseudomonadati</taxon>
        <taxon>Pseudomonadota</taxon>
        <taxon>Gammaproteobacteria</taxon>
        <taxon>Halospina</taxon>
    </lineage>
</organism>
<dbReference type="PANTHER" id="PTHR38043:SF1">
    <property type="entry name" value="PROTEIN HEMX"/>
    <property type="match status" value="1"/>
</dbReference>
<keyword evidence="3" id="KW-0812">Transmembrane</keyword>
<keyword evidence="1" id="KW-0175">Coiled coil</keyword>
<feature type="compositionally biased region" description="Polar residues" evidence="2">
    <location>
        <begin position="375"/>
        <end position="384"/>
    </location>
</feature>